<evidence type="ECO:0000313" key="1">
    <source>
        <dbReference type="EMBL" id="KAF2773760.1"/>
    </source>
</evidence>
<protein>
    <submittedName>
        <fullName evidence="1">Uncharacterized protein</fullName>
    </submittedName>
</protein>
<accession>A0A6G1LMB2</accession>
<dbReference type="OrthoDB" id="4847341at2759"/>
<sequence length="471" mass="52998">MTQLPEELLESIFSLLHQPRVSCAADDATCRHEINTLLDICQASKAFNRIACPFLYRTLTPLAHSRHDTLKCLLETFASKPGLANHVVEIQYGRLPDDASSASAALDMTTAEQLMNRLDARNMELPLPGWRDKLFRGVLDGVCDAQMAILLALCPNLEVVTFNAPHHLHPFAVKTPGFELEMLLCVLGAFWSRHRGHSNVIANPVSTSSLLKTNRSNRSMSSTNLRRISVWRHHRYGFGQLHEISRLPTRGAIQIQAKSHDIALEAAVVDGEALEQQLISWPALTGLNLVWNIENWRDAQGAAANYDNIPKLLELYGRNLQSLVIWTIEIRPAGPEGRFRHNHMIDFCRPLPPLRSLRLFGALRTLTVPLELLTGSRQFDGPDKLVRLRDVLPFSLGFLYLGPMDRDALMSAHGFHQQLAELVDDVRFVELEGICLTSRDQTPVNHRALPLMFPGWRQHPLGSAIVYRKEV</sequence>
<evidence type="ECO:0000313" key="2">
    <source>
        <dbReference type="Proteomes" id="UP000799436"/>
    </source>
</evidence>
<keyword evidence="2" id="KW-1185">Reference proteome</keyword>
<reference evidence="1" key="1">
    <citation type="journal article" date="2020" name="Stud. Mycol.">
        <title>101 Dothideomycetes genomes: a test case for predicting lifestyles and emergence of pathogens.</title>
        <authorList>
            <person name="Haridas S."/>
            <person name="Albert R."/>
            <person name="Binder M."/>
            <person name="Bloem J."/>
            <person name="Labutti K."/>
            <person name="Salamov A."/>
            <person name="Andreopoulos B."/>
            <person name="Baker S."/>
            <person name="Barry K."/>
            <person name="Bills G."/>
            <person name="Bluhm B."/>
            <person name="Cannon C."/>
            <person name="Castanera R."/>
            <person name="Culley D."/>
            <person name="Daum C."/>
            <person name="Ezra D."/>
            <person name="Gonzalez J."/>
            <person name="Henrissat B."/>
            <person name="Kuo A."/>
            <person name="Liang C."/>
            <person name="Lipzen A."/>
            <person name="Lutzoni F."/>
            <person name="Magnuson J."/>
            <person name="Mondo S."/>
            <person name="Nolan M."/>
            <person name="Ohm R."/>
            <person name="Pangilinan J."/>
            <person name="Park H.-J."/>
            <person name="Ramirez L."/>
            <person name="Alfaro M."/>
            <person name="Sun H."/>
            <person name="Tritt A."/>
            <person name="Yoshinaga Y."/>
            <person name="Zwiers L.-H."/>
            <person name="Turgeon B."/>
            <person name="Goodwin S."/>
            <person name="Spatafora J."/>
            <person name="Crous P."/>
            <person name="Grigoriev I."/>
        </authorList>
    </citation>
    <scope>NUCLEOTIDE SEQUENCE</scope>
    <source>
        <strain evidence="1">CBS 116005</strain>
    </source>
</reference>
<dbReference type="EMBL" id="ML995810">
    <property type="protein sequence ID" value="KAF2773760.1"/>
    <property type="molecule type" value="Genomic_DNA"/>
</dbReference>
<dbReference type="AlphaFoldDB" id="A0A6G1LMB2"/>
<organism evidence="1 2">
    <name type="scientific">Teratosphaeria nubilosa</name>
    <dbReference type="NCBI Taxonomy" id="161662"/>
    <lineage>
        <taxon>Eukaryota</taxon>
        <taxon>Fungi</taxon>
        <taxon>Dikarya</taxon>
        <taxon>Ascomycota</taxon>
        <taxon>Pezizomycotina</taxon>
        <taxon>Dothideomycetes</taxon>
        <taxon>Dothideomycetidae</taxon>
        <taxon>Mycosphaerellales</taxon>
        <taxon>Teratosphaeriaceae</taxon>
        <taxon>Teratosphaeria</taxon>
    </lineage>
</organism>
<proteinExistence type="predicted"/>
<dbReference type="Proteomes" id="UP000799436">
    <property type="component" value="Unassembled WGS sequence"/>
</dbReference>
<name>A0A6G1LMB2_9PEZI</name>
<gene>
    <name evidence="1" type="ORF">EJ03DRAFT_347724</name>
</gene>